<feature type="domain" description="Cell envelope-related transcriptional attenuator" evidence="3">
    <location>
        <begin position="92"/>
        <end position="237"/>
    </location>
</feature>
<sequence length="329" mass="36502">MEESRLQRDQQPKKSHHTRNIILTIILVLLLGVVAFGSYKYFAVKNAVDKSYNSAGMKKERDTKALLKNKKPISILLMGTDTGELGRKYKGRTDTMMVVTINPQQHKTLITSIPRDTAVNIPGFADQSPAKINAAYAYGSAKTAIQTVQQMLNVPIDYYAMINMKGLVQIVDQVGGVTIEPELTFDYEGYHFTKGQPTKMDGKKALAYSRMRYDDPRGDFGREQRQRQLLEGVVTKSGSVTSLLNQGFIDSIAQNTQTDLQFSDLSAIATGYLSGRKNIENTYLSGQSGEMIDGQDMEVTPQNELQKTTNQIRNSLDLPSATTGKIALN</sequence>
<keyword evidence="2" id="KW-1133">Transmembrane helix</keyword>
<reference evidence="4" key="1">
    <citation type="submission" date="2022-05" db="EMBL/GenBank/DDBJ databases">
        <authorList>
            <person name="Oliphant S.A."/>
            <person name="Watson-Haigh N.S."/>
            <person name="Sumby K.M."/>
            <person name="Gardner J.M."/>
            <person name="Jiranek V."/>
        </authorList>
    </citation>
    <scope>NUCLEOTIDE SEQUENCE</scope>
    <source>
        <strain evidence="4">KI16_H9</strain>
    </source>
</reference>
<dbReference type="InterPro" id="IPR004474">
    <property type="entry name" value="LytR_CpsA_psr"/>
</dbReference>
<keyword evidence="5" id="KW-1185">Reference proteome</keyword>
<evidence type="ECO:0000259" key="3">
    <source>
        <dbReference type="Pfam" id="PF03816"/>
    </source>
</evidence>
<dbReference type="Pfam" id="PF03816">
    <property type="entry name" value="LytR_cpsA_psr"/>
    <property type="match status" value="1"/>
</dbReference>
<evidence type="ECO:0000313" key="5">
    <source>
        <dbReference type="Proteomes" id="UP001056707"/>
    </source>
</evidence>
<proteinExistence type="inferred from homology"/>
<dbReference type="PANTHER" id="PTHR33392:SF6">
    <property type="entry name" value="POLYISOPRENYL-TEICHOIC ACID--PEPTIDOGLYCAN TEICHOIC ACID TRANSFERASE TAGU"/>
    <property type="match status" value="1"/>
</dbReference>
<dbReference type="NCBIfam" id="TIGR00350">
    <property type="entry name" value="lytR_cpsA_psr"/>
    <property type="match status" value="1"/>
</dbReference>
<dbReference type="PANTHER" id="PTHR33392">
    <property type="entry name" value="POLYISOPRENYL-TEICHOIC ACID--PEPTIDOGLYCAN TEICHOIC ACID TRANSFERASE TAGU"/>
    <property type="match status" value="1"/>
</dbReference>
<dbReference type="Gene3D" id="3.40.630.190">
    <property type="entry name" value="LCP protein"/>
    <property type="match status" value="1"/>
</dbReference>
<gene>
    <name evidence="4" type="ORF">M3M35_05315</name>
</gene>
<organism evidence="4 5">
    <name type="scientific">Fructilactobacillus myrtifloralis</name>
    <dbReference type="NCBI Taxonomy" id="2940301"/>
    <lineage>
        <taxon>Bacteria</taxon>
        <taxon>Bacillati</taxon>
        <taxon>Bacillota</taxon>
        <taxon>Bacilli</taxon>
        <taxon>Lactobacillales</taxon>
        <taxon>Lactobacillaceae</taxon>
        <taxon>Fructilactobacillus</taxon>
    </lineage>
</organism>
<evidence type="ECO:0000256" key="1">
    <source>
        <dbReference type="ARBA" id="ARBA00006068"/>
    </source>
</evidence>
<keyword evidence="2" id="KW-0812">Transmembrane</keyword>
<feature type="transmembrane region" description="Helical" evidence="2">
    <location>
        <begin position="21"/>
        <end position="42"/>
    </location>
</feature>
<name>A0ABY5BNP8_9LACO</name>
<comment type="similarity">
    <text evidence="1">Belongs to the LytR/CpsA/Psr (LCP) family.</text>
</comment>
<evidence type="ECO:0000256" key="2">
    <source>
        <dbReference type="SAM" id="Phobius"/>
    </source>
</evidence>
<dbReference type="EMBL" id="CP097116">
    <property type="protein sequence ID" value="USS84727.1"/>
    <property type="molecule type" value="Genomic_DNA"/>
</dbReference>
<keyword evidence="2" id="KW-0472">Membrane</keyword>
<protein>
    <submittedName>
        <fullName evidence="4">LCP family protein</fullName>
    </submittedName>
</protein>
<evidence type="ECO:0000313" key="4">
    <source>
        <dbReference type="EMBL" id="USS84727.1"/>
    </source>
</evidence>
<dbReference type="InterPro" id="IPR050922">
    <property type="entry name" value="LytR/CpsA/Psr_CW_biosynth"/>
</dbReference>
<dbReference type="Proteomes" id="UP001056707">
    <property type="component" value="Chromosome"/>
</dbReference>
<accession>A0ABY5BNP8</accession>
<dbReference type="RefSeq" id="WP_252749630.1">
    <property type="nucleotide sequence ID" value="NZ_CP097116.1"/>
</dbReference>